<dbReference type="PANTHER" id="PTHR34123:SF1">
    <property type="entry name" value="OS04G0578200 PROTEIN"/>
    <property type="match status" value="1"/>
</dbReference>
<proteinExistence type="predicted"/>
<reference evidence="2 3" key="1">
    <citation type="journal article" date="2014" name="Nat. Commun.">
        <title>Klebsormidium flaccidum genome reveals primary factors for plant terrestrial adaptation.</title>
        <authorList>
            <person name="Hori K."/>
            <person name="Maruyama F."/>
            <person name="Fujisawa T."/>
            <person name="Togashi T."/>
            <person name="Yamamoto N."/>
            <person name="Seo M."/>
            <person name="Sato S."/>
            <person name="Yamada T."/>
            <person name="Mori H."/>
            <person name="Tajima N."/>
            <person name="Moriyama T."/>
            <person name="Ikeuchi M."/>
            <person name="Watanabe M."/>
            <person name="Wada H."/>
            <person name="Kobayashi K."/>
            <person name="Saito M."/>
            <person name="Masuda T."/>
            <person name="Sasaki-Sekimoto Y."/>
            <person name="Mashiguchi K."/>
            <person name="Awai K."/>
            <person name="Shimojima M."/>
            <person name="Masuda S."/>
            <person name="Iwai M."/>
            <person name="Nobusawa T."/>
            <person name="Narise T."/>
            <person name="Kondo S."/>
            <person name="Saito H."/>
            <person name="Sato R."/>
            <person name="Murakawa M."/>
            <person name="Ihara Y."/>
            <person name="Oshima-Yamada Y."/>
            <person name="Ohtaka K."/>
            <person name="Satoh M."/>
            <person name="Sonobe K."/>
            <person name="Ishii M."/>
            <person name="Ohtani R."/>
            <person name="Kanamori-Sato M."/>
            <person name="Honoki R."/>
            <person name="Miyazaki D."/>
            <person name="Mochizuki H."/>
            <person name="Umetsu J."/>
            <person name="Higashi K."/>
            <person name="Shibata D."/>
            <person name="Kamiya Y."/>
            <person name="Sato N."/>
            <person name="Nakamura Y."/>
            <person name="Tabata S."/>
            <person name="Ida S."/>
            <person name="Kurokawa K."/>
            <person name="Ohta H."/>
        </authorList>
    </citation>
    <scope>NUCLEOTIDE SEQUENCE [LARGE SCALE GENOMIC DNA]</scope>
    <source>
        <strain evidence="2 3">NIES-2285</strain>
    </source>
</reference>
<feature type="compositionally biased region" description="Polar residues" evidence="1">
    <location>
        <begin position="24"/>
        <end position="35"/>
    </location>
</feature>
<evidence type="ECO:0000313" key="2">
    <source>
        <dbReference type="EMBL" id="GAQ88557.1"/>
    </source>
</evidence>
<name>A0A1Y1IIS6_KLENI</name>
<keyword evidence="3" id="KW-1185">Reference proteome</keyword>
<dbReference type="InterPro" id="IPR018790">
    <property type="entry name" value="DUF2358"/>
</dbReference>
<evidence type="ECO:0000313" key="3">
    <source>
        <dbReference type="Proteomes" id="UP000054558"/>
    </source>
</evidence>
<evidence type="ECO:0000256" key="1">
    <source>
        <dbReference type="SAM" id="MobiDB-lite"/>
    </source>
</evidence>
<dbReference type="Pfam" id="PF10184">
    <property type="entry name" value="DUF2358"/>
    <property type="match status" value="1"/>
</dbReference>
<gene>
    <name evidence="2" type="ORF">KFL_004390050</name>
</gene>
<feature type="region of interest" description="Disordered" evidence="1">
    <location>
        <begin position="1"/>
        <end position="74"/>
    </location>
</feature>
<dbReference type="OMA" id="WIEFYKA"/>
<organism evidence="2 3">
    <name type="scientific">Klebsormidium nitens</name>
    <name type="common">Green alga</name>
    <name type="synonym">Ulothrix nitens</name>
    <dbReference type="NCBI Taxonomy" id="105231"/>
    <lineage>
        <taxon>Eukaryota</taxon>
        <taxon>Viridiplantae</taxon>
        <taxon>Streptophyta</taxon>
        <taxon>Klebsormidiophyceae</taxon>
        <taxon>Klebsormidiales</taxon>
        <taxon>Klebsormidiaceae</taxon>
        <taxon>Klebsormidium</taxon>
    </lineage>
</organism>
<dbReference type="Proteomes" id="UP000054558">
    <property type="component" value="Unassembled WGS sequence"/>
</dbReference>
<dbReference type="EMBL" id="DF237388">
    <property type="protein sequence ID" value="GAQ88557.1"/>
    <property type="molecule type" value="Genomic_DNA"/>
</dbReference>
<feature type="compositionally biased region" description="Polar residues" evidence="1">
    <location>
        <begin position="1"/>
        <end position="12"/>
    </location>
</feature>
<dbReference type="PANTHER" id="PTHR34123">
    <property type="entry name" value="OS04G0578200 PROTEIN"/>
    <property type="match status" value="1"/>
</dbReference>
<feature type="compositionally biased region" description="Basic and acidic residues" evidence="1">
    <location>
        <begin position="64"/>
        <end position="74"/>
    </location>
</feature>
<sequence length="330" mass="37644">MDKADSLQTTVPGFSPVIRKRGSNQKTTMQATGTSSKERTDSIASTQEEAASRLGVGGADFLNDPDKERGRQLVPEDVHPSVQLLIDVLKEEMPKFFSENGITTTMYREDVHFQDPQNNWHRLIGFKLNVWVLRLVFAGGKYLLHDIKATGENEITARWTFDLPARFWPWTPTVILTGITKYGVDLKNAKLNAHIDYWDNLAGKEQKPVSLAAISSVIKQLQPMTAFNIPRDEPHEVIRKTKYYEIRRYAMDLTDSSSQGEEWIAVERAKGTLLRALKKDGIELKSEKEEVRRLDSSWPHKKIEEIYVPVSYTPSVYDPVDFTGAESWRM</sequence>
<protein>
    <submittedName>
        <fullName evidence="2">Uncharacterized protein</fullName>
    </submittedName>
</protein>
<dbReference type="AlphaFoldDB" id="A0A1Y1IIS6"/>
<accession>A0A1Y1IIS6</accession>